<protein>
    <submittedName>
        <fullName evidence="12">Uncharacterized protein</fullName>
    </submittedName>
</protein>
<dbReference type="GO" id="GO:0017056">
    <property type="term" value="F:structural constituent of nuclear pore"/>
    <property type="evidence" value="ECO:0007669"/>
    <property type="project" value="InterPro"/>
</dbReference>
<evidence type="ECO:0000313" key="13">
    <source>
        <dbReference type="Proteomes" id="UP000799291"/>
    </source>
</evidence>
<dbReference type="Gene3D" id="1.20.58.1380">
    <property type="match status" value="1"/>
</dbReference>
<keyword evidence="6" id="KW-0811">Translocation</keyword>
<dbReference type="Gene3D" id="2.130.10.10">
    <property type="entry name" value="YVTN repeat-like/Quinoprotein amine dehydrogenase"/>
    <property type="match status" value="1"/>
</dbReference>
<feature type="domain" description="Nucleoporin Nup133/Nup155-like C-terminal" evidence="10">
    <location>
        <begin position="631"/>
        <end position="1289"/>
    </location>
</feature>
<name>A0A6G1JQ62_9PLEO</name>
<dbReference type="GO" id="GO:0016973">
    <property type="term" value="P:poly(A)+ mRNA export from nucleus"/>
    <property type="evidence" value="ECO:0007669"/>
    <property type="project" value="TreeGrafter"/>
</dbReference>
<evidence type="ECO:0000313" key="12">
    <source>
        <dbReference type="EMBL" id="KAF2692255.1"/>
    </source>
</evidence>
<dbReference type="OrthoDB" id="103454at2759"/>
<keyword evidence="7" id="KW-0539">Nucleus</keyword>
<dbReference type="InterPro" id="IPR015943">
    <property type="entry name" value="WD40/YVTN_repeat-like_dom_sf"/>
</dbReference>
<accession>A0A6G1JQ62</accession>
<dbReference type="Proteomes" id="UP000799291">
    <property type="component" value="Unassembled WGS sequence"/>
</dbReference>
<evidence type="ECO:0000256" key="5">
    <source>
        <dbReference type="ARBA" id="ARBA00022927"/>
    </source>
</evidence>
<dbReference type="GO" id="GO:0031080">
    <property type="term" value="C:nuclear pore outer ring"/>
    <property type="evidence" value="ECO:0007669"/>
    <property type="project" value="TreeGrafter"/>
</dbReference>
<dbReference type="GO" id="GO:0006606">
    <property type="term" value="P:protein import into nucleus"/>
    <property type="evidence" value="ECO:0007669"/>
    <property type="project" value="TreeGrafter"/>
</dbReference>
<evidence type="ECO:0000256" key="9">
    <source>
        <dbReference type="SAM" id="MobiDB-lite"/>
    </source>
</evidence>
<evidence type="ECO:0000256" key="1">
    <source>
        <dbReference type="ARBA" id="ARBA00004259"/>
    </source>
</evidence>
<organism evidence="12 13">
    <name type="scientific">Lentithecium fluviatile CBS 122367</name>
    <dbReference type="NCBI Taxonomy" id="1168545"/>
    <lineage>
        <taxon>Eukaryota</taxon>
        <taxon>Fungi</taxon>
        <taxon>Dikarya</taxon>
        <taxon>Ascomycota</taxon>
        <taxon>Pezizomycotina</taxon>
        <taxon>Dothideomycetes</taxon>
        <taxon>Pleosporomycetidae</taxon>
        <taxon>Pleosporales</taxon>
        <taxon>Massarineae</taxon>
        <taxon>Lentitheciaceae</taxon>
        <taxon>Lentithecium</taxon>
    </lineage>
</organism>
<feature type="region of interest" description="Disordered" evidence="9">
    <location>
        <begin position="1"/>
        <end position="44"/>
    </location>
</feature>
<comment type="subcellular location">
    <subcellularLocation>
        <location evidence="1">Nucleus envelope</location>
    </subcellularLocation>
</comment>
<evidence type="ECO:0000256" key="2">
    <source>
        <dbReference type="ARBA" id="ARBA00005569"/>
    </source>
</evidence>
<sequence>MFSAEASIQSARSSLRNPRRRPRNSDGAQQQQPRRKRSKLGDETFTSISDAQTNENGSALMNGHAGNGSVESSMVLVDMPVREKKGPVKRALKDDPALYLTRHENYGVKKLPNFPPSLTSGSVPFRASALTSAGLALAVTSTHALVWDYNSPSGPTKILTLPLPPTLHGSDPLPLGAIVRNGPANDFGVVAVAPSTGRIVFWENVDSAEARSHFPQRHQGVEGLVKLYSGERVTDLVDVEHAGYILVFSSGRLAQLTLRDSQGRPSISTTIMSAPNSAGGSFFSFKGLLGGAIKKAIASVKARPSESKGQMEVITATKNGLFHLWDLSWSGQQTFKREIDVRANVLSAMQQGTPPETRGQQDVHVLDFAIMEQQSVRGSISLLALVALSGRSMLDYFLLELDLSENTGTVSRAIPLRNFNQAELPKEAVGTLLLPSPGHTAFVQFPSAVVVVSLAEPEESPEAQLFSDQGSSILPFQDSIYFRDDAHVRVVGHAIEQSSRKDKQSRALVFVQNYGILQVYALAPPKAGEEEENRRKVTAASKLSQATLFSTIPGTILDFSTKFRYSFGQAEVEKAAVAISKAILASSFEHFEKVTASMDEQLRKRAYALRTLNSHLRSEYPPISFGAKWQLVWHAEKLAAAQQMWKWFQAKLHDQQVHPEAYPEKIIMGDIVKALNEKYKTPLDPKKGETDPIRQFFLKDVGQLGVLIPWGWNHLRMFYINTDDKKRSSVMQRLSEANDILLIALETSFAFRQANIERYGLDPDAFQDGLLKVGHGYDMLPQFWTSLHNIVSSIRSLIDVGRNIAEESFEDGVHEELAQKIGKDNPRLVKMGCQTHIERFQWALEQSEEKTREMGKKLREEWDQNVRPAHIYGLMDIGLATDGMNLAEQYRDMATLANLIWDETTWLEVTRVNSQSKIEQAEISVKLNRIKERTTRYFEQYGDKWAEAYFRKHIVENKSGLLFEKSPLEQKALTIFLRSDPNYARLCWINDVIAEKEYDIAGAKLYKNAIKQETNAWCSKVELSIAKLAMLCKDEQKPEQEREQSDDPKTNKYRAAAAKNINDRLEYAKIQDVVYERLVPIITGALDDNAAVQLLMDEYGRGRLVERPALQSLLRQGFDNLIHHRVMDPCLMIDVLTLMTYDENNGPGDLVQQNEFVYALRILILNWDAIQRTTRAGLIGLIWKRLIIKEDWARFNNTKDVSDESLNDDLVSTTTGWTFKQILNMISDDPFNKHLWMPPFEHIWGNGCTDGELCIRFASEELRQPIMRDNALDEAIFKAHAKNHRLREWLDATIRAAKQSNYEERQAKLRELAEAAAEAEMEEATAVTVEERVEKSVEVVEEVAEENFEGDDEESAAERDEDVDMQDY</sequence>
<keyword evidence="8" id="KW-0175">Coiled coil</keyword>
<feature type="region of interest" description="Disordered" evidence="9">
    <location>
        <begin position="1343"/>
        <end position="1368"/>
    </location>
</feature>
<comment type="similarity">
    <text evidence="2">Belongs to the nucleoporin Nup133 family.</text>
</comment>
<dbReference type="PANTHER" id="PTHR13405:SF11">
    <property type="entry name" value="NUCLEAR PORE COMPLEX PROTEIN NUP133"/>
    <property type="match status" value="1"/>
</dbReference>
<dbReference type="EMBL" id="MU005569">
    <property type="protein sequence ID" value="KAF2692255.1"/>
    <property type="molecule type" value="Genomic_DNA"/>
</dbReference>
<dbReference type="Pfam" id="PF03177">
    <property type="entry name" value="Nucleoporin_C"/>
    <property type="match status" value="1"/>
</dbReference>
<evidence type="ECO:0000256" key="4">
    <source>
        <dbReference type="ARBA" id="ARBA00022816"/>
    </source>
</evidence>
<feature type="domain" description="Nucleoporin Nup133/Nup155-like N-terminal" evidence="11">
    <location>
        <begin position="103"/>
        <end position="517"/>
    </location>
</feature>
<evidence type="ECO:0000256" key="7">
    <source>
        <dbReference type="ARBA" id="ARBA00023242"/>
    </source>
</evidence>
<dbReference type="GO" id="GO:0000972">
    <property type="term" value="P:transcription-dependent tethering of RNA polymerase II gene DNA at nuclear periphery"/>
    <property type="evidence" value="ECO:0007669"/>
    <property type="project" value="TreeGrafter"/>
</dbReference>
<evidence type="ECO:0000259" key="10">
    <source>
        <dbReference type="Pfam" id="PF03177"/>
    </source>
</evidence>
<feature type="compositionally biased region" description="Polar residues" evidence="9">
    <location>
        <begin position="1"/>
        <end position="11"/>
    </location>
</feature>
<keyword evidence="13" id="KW-1185">Reference proteome</keyword>
<dbReference type="PANTHER" id="PTHR13405">
    <property type="entry name" value="NUCLEAR PORE COMPLEX PROTEIN NUP133"/>
    <property type="match status" value="1"/>
</dbReference>
<feature type="coiled-coil region" evidence="8">
    <location>
        <begin position="1302"/>
        <end position="1332"/>
    </location>
</feature>
<dbReference type="InterPro" id="IPR007187">
    <property type="entry name" value="Nucleoporin_Nup133/Nup155_C"/>
</dbReference>
<dbReference type="InterPro" id="IPR014908">
    <property type="entry name" value="Nucleoporin_Nup133/Nup155_N"/>
</dbReference>
<proteinExistence type="inferred from homology"/>
<dbReference type="Pfam" id="PF08801">
    <property type="entry name" value="Nucleoporin_N"/>
    <property type="match status" value="1"/>
</dbReference>
<evidence type="ECO:0000256" key="3">
    <source>
        <dbReference type="ARBA" id="ARBA00022448"/>
    </source>
</evidence>
<evidence type="ECO:0000256" key="6">
    <source>
        <dbReference type="ARBA" id="ARBA00023010"/>
    </source>
</evidence>
<reference evidence="12" key="1">
    <citation type="journal article" date="2020" name="Stud. Mycol.">
        <title>101 Dothideomycetes genomes: a test case for predicting lifestyles and emergence of pathogens.</title>
        <authorList>
            <person name="Haridas S."/>
            <person name="Albert R."/>
            <person name="Binder M."/>
            <person name="Bloem J."/>
            <person name="Labutti K."/>
            <person name="Salamov A."/>
            <person name="Andreopoulos B."/>
            <person name="Baker S."/>
            <person name="Barry K."/>
            <person name="Bills G."/>
            <person name="Bluhm B."/>
            <person name="Cannon C."/>
            <person name="Castanera R."/>
            <person name="Culley D."/>
            <person name="Daum C."/>
            <person name="Ezra D."/>
            <person name="Gonzalez J."/>
            <person name="Henrissat B."/>
            <person name="Kuo A."/>
            <person name="Liang C."/>
            <person name="Lipzen A."/>
            <person name="Lutzoni F."/>
            <person name="Magnuson J."/>
            <person name="Mondo S."/>
            <person name="Nolan M."/>
            <person name="Ohm R."/>
            <person name="Pangilinan J."/>
            <person name="Park H.-J."/>
            <person name="Ramirez L."/>
            <person name="Alfaro M."/>
            <person name="Sun H."/>
            <person name="Tritt A."/>
            <person name="Yoshinaga Y."/>
            <person name="Zwiers L.-H."/>
            <person name="Turgeon B."/>
            <person name="Goodwin S."/>
            <person name="Spatafora J."/>
            <person name="Crous P."/>
            <person name="Grigoriev I."/>
        </authorList>
    </citation>
    <scope>NUCLEOTIDE SEQUENCE</scope>
    <source>
        <strain evidence="12">CBS 122367</strain>
    </source>
</reference>
<dbReference type="InterPro" id="IPR037624">
    <property type="entry name" value="Nup133-like"/>
</dbReference>
<keyword evidence="3" id="KW-0813">Transport</keyword>
<keyword evidence="4" id="KW-0509">mRNA transport</keyword>
<gene>
    <name evidence="12" type="ORF">K458DRAFT_426029</name>
</gene>
<keyword evidence="5" id="KW-0653">Protein transport</keyword>
<evidence type="ECO:0000259" key="11">
    <source>
        <dbReference type="Pfam" id="PF08801"/>
    </source>
</evidence>
<dbReference type="SUPFAM" id="SSF117289">
    <property type="entry name" value="Nucleoporin domain"/>
    <property type="match status" value="1"/>
</dbReference>
<evidence type="ECO:0000256" key="8">
    <source>
        <dbReference type="SAM" id="Coils"/>
    </source>
</evidence>